<name>A0ABD2NDH9_9CUCU</name>
<gene>
    <name evidence="2" type="ORF">HHI36_011925</name>
</gene>
<organism evidence="2 3">
    <name type="scientific">Cryptolaemus montrouzieri</name>
    <dbReference type="NCBI Taxonomy" id="559131"/>
    <lineage>
        <taxon>Eukaryota</taxon>
        <taxon>Metazoa</taxon>
        <taxon>Ecdysozoa</taxon>
        <taxon>Arthropoda</taxon>
        <taxon>Hexapoda</taxon>
        <taxon>Insecta</taxon>
        <taxon>Pterygota</taxon>
        <taxon>Neoptera</taxon>
        <taxon>Endopterygota</taxon>
        <taxon>Coleoptera</taxon>
        <taxon>Polyphaga</taxon>
        <taxon>Cucujiformia</taxon>
        <taxon>Coccinelloidea</taxon>
        <taxon>Coccinellidae</taxon>
        <taxon>Scymninae</taxon>
        <taxon>Scymnini</taxon>
        <taxon>Cryptolaemus</taxon>
    </lineage>
</organism>
<dbReference type="EMBL" id="JABFTP020000103">
    <property type="protein sequence ID" value="KAL3276550.1"/>
    <property type="molecule type" value="Genomic_DNA"/>
</dbReference>
<evidence type="ECO:0000256" key="1">
    <source>
        <dbReference type="SAM" id="Coils"/>
    </source>
</evidence>
<feature type="coiled-coil region" evidence="1">
    <location>
        <begin position="21"/>
        <end position="48"/>
    </location>
</feature>
<evidence type="ECO:0000313" key="3">
    <source>
        <dbReference type="Proteomes" id="UP001516400"/>
    </source>
</evidence>
<sequence length="299" mass="34445">MISTVSPRKQKELAKQCKKTVAAVEDDMEPLKKALNSLRNRVKAIKNQVPDSGPTFRPGTAPNKFGCIIEKLSRQPRQQNFVNDSFVRKLFSDSYNSSVTSNCESCSSKIFSTSISISSNDSKTNTYRKIRTLRKSSNKISSDYLRHTLGKRRNLRKTVGGKKFNKVSSVRHFGFPEHNFEKCLTLLKKKFKDFESSRRRNVNRNMTSRNGFHLVEDLEKVTPNLKTKTECKPDQLEDDVNISRRKWITNKDRNYKLCFKNEHFNNRSETSLESCSKIDSVEIKKNIFLSKATSSPQLN</sequence>
<comment type="caution">
    <text evidence="2">The sequence shown here is derived from an EMBL/GenBank/DDBJ whole genome shotgun (WGS) entry which is preliminary data.</text>
</comment>
<reference evidence="2 3" key="1">
    <citation type="journal article" date="2021" name="BMC Biol.">
        <title>Horizontally acquired antibacterial genes associated with adaptive radiation of ladybird beetles.</title>
        <authorList>
            <person name="Li H.S."/>
            <person name="Tang X.F."/>
            <person name="Huang Y.H."/>
            <person name="Xu Z.Y."/>
            <person name="Chen M.L."/>
            <person name="Du X.Y."/>
            <person name="Qiu B.Y."/>
            <person name="Chen P.T."/>
            <person name="Zhang W."/>
            <person name="Slipinski A."/>
            <person name="Escalona H.E."/>
            <person name="Waterhouse R.M."/>
            <person name="Zwick A."/>
            <person name="Pang H."/>
        </authorList>
    </citation>
    <scope>NUCLEOTIDE SEQUENCE [LARGE SCALE GENOMIC DNA]</scope>
    <source>
        <strain evidence="2">SYSU2018</strain>
    </source>
</reference>
<proteinExistence type="predicted"/>
<accession>A0ABD2NDH9</accession>
<keyword evidence="1" id="KW-0175">Coiled coil</keyword>
<keyword evidence="3" id="KW-1185">Reference proteome</keyword>
<dbReference type="Proteomes" id="UP001516400">
    <property type="component" value="Unassembled WGS sequence"/>
</dbReference>
<protein>
    <submittedName>
        <fullName evidence="2">Uncharacterized protein</fullName>
    </submittedName>
</protein>
<dbReference type="AlphaFoldDB" id="A0ABD2NDH9"/>
<evidence type="ECO:0000313" key="2">
    <source>
        <dbReference type="EMBL" id="KAL3276550.1"/>
    </source>
</evidence>